<feature type="domain" description="Nitrile hydratase beta subunit-like N-terminal" evidence="2">
    <location>
        <begin position="17"/>
        <end position="107"/>
    </location>
</feature>
<feature type="region of interest" description="Disordered" evidence="1">
    <location>
        <begin position="97"/>
        <end position="124"/>
    </location>
</feature>
<dbReference type="Proteomes" id="UP001596175">
    <property type="component" value="Unassembled WGS sequence"/>
</dbReference>
<accession>A0ABV9ZN29</accession>
<gene>
    <name evidence="3" type="ORF">ACFPK1_31885</name>
</gene>
<evidence type="ECO:0000259" key="2">
    <source>
        <dbReference type="Pfam" id="PF21006"/>
    </source>
</evidence>
<dbReference type="InterPro" id="IPR008990">
    <property type="entry name" value="Elect_transpt_acc-like_dom_sf"/>
</dbReference>
<dbReference type="EMBL" id="JBHSKG010000029">
    <property type="protein sequence ID" value="MFC5142863.1"/>
    <property type="molecule type" value="Genomic_DNA"/>
</dbReference>
<dbReference type="Gene3D" id="1.10.472.20">
    <property type="entry name" value="Nitrile hydratase, beta subunit"/>
    <property type="match status" value="1"/>
</dbReference>
<organism evidence="3 4">
    <name type="scientific">Actinomycetospora rhizophila</name>
    <dbReference type="NCBI Taxonomy" id="1416876"/>
    <lineage>
        <taxon>Bacteria</taxon>
        <taxon>Bacillati</taxon>
        <taxon>Actinomycetota</taxon>
        <taxon>Actinomycetes</taxon>
        <taxon>Pseudonocardiales</taxon>
        <taxon>Pseudonocardiaceae</taxon>
        <taxon>Actinomycetospora</taxon>
    </lineage>
</organism>
<dbReference type="SUPFAM" id="SSF50090">
    <property type="entry name" value="Electron transport accessory proteins"/>
    <property type="match status" value="1"/>
</dbReference>
<dbReference type="InterPro" id="IPR023808">
    <property type="entry name" value="Nitrile_Hydratase_acc_put"/>
</dbReference>
<dbReference type="NCBIfam" id="TIGR03889">
    <property type="entry name" value="nitrile_acc"/>
    <property type="match status" value="1"/>
</dbReference>
<dbReference type="InterPro" id="IPR042262">
    <property type="entry name" value="CN_hydtase_beta_C"/>
</dbReference>
<dbReference type="Pfam" id="PF21006">
    <property type="entry name" value="NHase_beta_N"/>
    <property type="match status" value="1"/>
</dbReference>
<protein>
    <submittedName>
        <fullName evidence="3">Nitrile hydratase accessory protein</fullName>
    </submittedName>
</protein>
<evidence type="ECO:0000313" key="3">
    <source>
        <dbReference type="EMBL" id="MFC5142863.1"/>
    </source>
</evidence>
<dbReference type="RefSeq" id="WP_378024952.1">
    <property type="nucleotide sequence ID" value="NZ_JBHSKG010000029.1"/>
</dbReference>
<evidence type="ECO:0000313" key="4">
    <source>
        <dbReference type="Proteomes" id="UP001596175"/>
    </source>
</evidence>
<proteinExistence type="predicted"/>
<feature type="compositionally biased region" description="Basic and acidic residues" evidence="1">
    <location>
        <begin position="107"/>
        <end position="118"/>
    </location>
</feature>
<evidence type="ECO:0000256" key="1">
    <source>
        <dbReference type="SAM" id="MobiDB-lite"/>
    </source>
</evidence>
<reference evidence="4" key="1">
    <citation type="journal article" date="2019" name="Int. J. Syst. Evol. Microbiol.">
        <title>The Global Catalogue of Microorganisms (GCM) 10K type strain sequencing project: providing services to taxonomists for standard genome sequencing and annotation.</title>
        <authorList>
            <consortium name="The Broad Institute Genomics Platform"/>
            <consortium name="The Broad Institute Genome Sequencing Center for Infectious Disease"/>
            <person name="Wu L."/>
            <person name="Ma J."/>
        </authorList>
    </citation>
    <scope>NUCLEOTIDE SEQUENCE [LARGE SCALE GENOMIC DNA]</scope>
    <source>
        <strain evidence="4">XZYJ18</strain>
    </source>
</reference>
<comment type="caution">
    <text evidence="3">The sequence shown here is derived from an EMBL/GenBank/DDBJ whole genome shotgun (WGS) entry which is preliminary data.</text>
</comment>
<keyword evidence="4" id="KW-1185">Reference proteome</keyword>
<name>A0ABV9ZN29_9PSEU</name>
<sequence>MTAALDVSGPAAPPRANGELVFAEPWESRAFGMAVSLADAGAFTWDAFRDRLVARIAAWEAERGVDAPDFRYYACWLDALEDVLVDAGSLGGDDVTARSTELAARPAGHDHRDDEHGHGHGHGH</sequence>
<dbReference type="InterPro" id="IPR049054">
    <property type="entry name" value="CN_hydtase_beta-like_N"/>
</dbReference>